<dbReference type="InterPro" id="IPR013083">
    <property type="entry name" value="Znf_RING/FYVE/PHD"/>
</dbReference>
<dbReference type="InterPro" id="IPR011011">
    <property type="entry name" value="Znf_FYVE_PHD"/>
</dbReference>
<organism evidence="12">
    <name type="scientific">Chromera velia CCMP2878</name>
    <dbReference type="NCBI Taxonomy" id="1169474"/>
    <lineage>
        <taxon>Eukaryota</taxon>
        <taxon>Sar</taxon>
        <taxon>Alveolata</taxon>
        <taxon>Colpodellida</taxon>
        <taxon>Chromeraceae</taxon>
        <taxon>Chromera</taxon>
    </lineage>
</organism>
<dbReference type="EMBL" id="CDMZ01004953">
    <property type="protein sequence ID" value="CEM51457.1"/>
    <property type="molecule type" value="Genomic_DNA"/>
</dbReference>
<feature type="region of interest" description="Disordered" evidence="10">
    <location>
        <begin position="43"/>
        <end position="106"/>
    </location>
</feature>
<evidence type="ECO:0000256" key="1">
    <source>
        <dbReference type="ARBA" id="ARBA00004123"/>
    </source>
</evidence>
<dbReference type="SUPFAM" id="SSF57903">
    <property type="entry name" value="FYVE/PHD zinc finger"/>
    <property type="match status" value="2"/>
</dbReference>
<reference evidence="12" key="1">
    <citation type="submission" date="2014-11" db="EMBL/GenBank/DDBJ databases">
        <authorList>
            <person name="Otto D Thomas"/>
            <person name="Naeem Raeece"/>
        </authorList>
    </citation>
    <scope>NUCLEOTIDE SEQUENCE</scope>
</reference>
<dbReference type="Pfam" id="PF00628">
    <property type="entry name" value="PHD"/>
    <property type="match status" value="2"/>
</dbReference>
<keyword evidence="2" id="KW-0479">Metal-binding</keyword>
<evidence type="ECO:0000256" key="10">
    <source>
        <dbReference type="SAM" id="MobiDB-lite"/>
    </source>
</evidence>
<feature type="compositionally biased region" description="Acidic residues" evidence="10">
    <location>
        <begin position="537"/>
        <end position="559"/>
    </location>
</feature>
<keyword evidence="3" id="KW-0677">Repeat</keyword>
<feature type="compositionally biased region" description="Basic and acidic residues" evidence="10">
    <location>
        <begin position="517"/>
        <end position="536"/>
    </location>
</feature>
<evidence type="ECO:0000256" key="8">
    <source>
        <dbReference type="ARBA" id="ARBA00023242"/>
    </source>
</evidence>
<comment type="subcellular location">
    <subcellularLocation>
        <location evidence="1">Nucleus</location>
    </subcellularLocation>
</comment>
<protein>
    <recommendedName>
        <fullName evidence="11">PHD-type domain-containing protein</fullName>
    </recommendedName>
</protein>
<dbReference type="PROSITE" id="PS50016">
    <property type="entry name" value="ZF_PHD_2"/>
    <property type="match status" value="2"/>
</dbReference>
<dbReference type="PANTHER" id="PTHR45888">
    <property type="entry name" value="HL01030P-RELATED"/>
    <property type="match status" value="1"/>
</dbReference>
<keyword evidence="4 9" id="KW-0863">Zinc-finger</keyword>
<dbReference type="PANTHER" id="PTHR45888:SF4">
    <property type="entry name" value="PHD FINGER PROTEIN 10"/>
    <property type="match status" value="1"/>
</dbReference>
<evidence type="ECO:0000256" key="6">
    <source>
        <dbReference type="ARBA" id="ARBA00023015"/>
    </source>
</evidence>
<dbReference type="Gene3D" id="3.30.40.10">
    <property type="entry name" value="Zinc/RING finger domain, C3HC4 (zinc finger)"/>
    <property type="match status" value="2"/>
</dbReference>
<dbReference type="GO" id="GO:0005634">
    <property type="term" value="C:nucleus"/>
    <property type="evidence" value="ECO:0007669"/>
    <property type="project" value="UniProtKB-SubCell"/>
</dbReference>
<feature type="region of interest" description="Disordered" evidence="10">
    <location>
        <begin position="482"/>
        <end position="642"/>
    </location>
</feature>
<evidence type="ECO:0000256" key="9">
    <source>
        <dbReference type="PROSITE-ProRule" id="PRU00146"/>
    </source>
</evidence>
<feature type="domain" description="PHD-type" evidence="11">
    <location>
        <begin position="353"/>
        <end position="403"/>
    </location>
</feature>
<keyword evidence="5" id="KW-0862">Zinc</keyword>
<dbReference type="InterPro" id="IPR019787">
    <property type="entry name" value="Znf_PHD-finger"/>
</dbReference>
<dbReference type="VEuPathDB" id="CryptoDB:Cvel_10634"/>
<evidence type="ECO:0000313" key="12">
    <source>
        <dbReference type="EMBL" id="CEM51457.1"/>
    </source>
</evidence>
<evidence type="ECO:0000256" key="7">
    <source>
        <dbReference type="ARBA" id="ARBA00023163"/>
    </source>
</evidence>
<dbReference type="GO" id="GO:0008270">
    <property type="term" value="F:zinc ion binding"/>
    <property type="evidence" value="ECO:0007669"/>
    <property type="project" value="UniProtKB-KW"/>
</dbReference>
<feature type="compositionally biased region" description="Basic and acidic residues" evidence="10">
    <location>
        <begin position="482"/>
        <end position="503"/>
    </location>
</feature>
<evidence type="ECO:0000256" key="2">
    <source>
        <dbReference type="ARBA" id="ARBA00022723"/>
    </source>
</evidence>
<keyword evidence="6" id="KW-0805">Transcription regulation</keyword>
<dbReference type="AlphaFoldDB" id="A0A0G4I3C6"/>
<feature type="compositionally biased region" description="Basic and acidic residues" evidence="10">
    <location>
        <begin position="87"/>
        <end position="106"/>
    </location>
</feature>
<keyword evidence="7" id="KW-0804">Transcription</keyword>
<dbReference type="SMART" id="SM00249">
    <property type="entry name" value="PHD"/>
    <property type="match status" value="2"/>
</dbReference>
<evidence type="ECO:0000256" key="5">
    <source>
        <dbReference type="ARBA" id="ARBA00022833"/>
    </source>
</evidence>
<evidence type="ECO:0000256" key="4">
    <source>
        <dbReference type="ARBA" id="ARBA00022771"/>
    </source>
</evidence>
<feature type="domain" description="PHD-type" evidence="11">
    <location>
        <begin position="302"/>
        <end position="356"/>
    </location>
</feature>
<evidence type="ECO:0000259" key="11">
    <source>
        <dbReference type="PROSITE" id="PS50016"/>
    </source>
</evidence>
<accession>A0A0G4I3C6</accession>
<keyword evidence="8" id="KW-0539">Nucleus</keyword>
<evidence type="ECO:0000256" key="3">
    <source>
        <dbReference type="ARBA" id="ARBA00022737"/>
    </source>
</evidence>
<feature type="compositionally biased region" description="Acidic residues" evidence="10">
    <location>
        <begin position="591"/>
        <end position="642"/>
    </location>
</feature>
<dbReference type="InterPro" id="IPR001965">
    <property type="entry name" value="Znf_PHD"/>
</dbReference>
<gene>
    <name evidence="12" type="ORF">Cvel_10634</name>
</gene>
<feature type="compositionally biased region" description="Polar residues" evidence="10">
    <location>
        <begin position="564"/>
        <end position="577"/>
    </location>
</feature>
<name>A0A0G4I3C6_9ALVE</name>
<proteinExistence type="predicted"/>
<sequence length="642" mass="70105">MERGLAGLLPPKSNCLHVNCKITRKEICDCVWGGNVFSFPSTSDTASLGEVGQGEGREKERAGGSCDTLPERERGLGERAGGSCDTLPERERGLGEKKENPKKSLEEEYSDAFEALEHLEFLKEDYQKSFPPQPEKSIRCMKCQKRDARESWKFCGPCLGLSKGTRRIIEEFEQKERAPLESMASKKFRDWHCARSRAPEIPPDDVLQHLYIPSFSFQAGSGDLQGVSLQAQNLNLPGGGGVVAAAAAAGGGEAFGGVKGGWVQNDAVRMTETSGLLPSLCSRQQGKGLKRRRGEGGGDPKSEVCQYEECRKKRATDDLLVCNSCKRAFHGECCDTPLNFHLVSKFAWNCNECKSCSVCHSNVDENKLLICECCDNAFHLYCLDPPLDKVPEGDWICAACAFCGCCGRKLDSLEAKDPTCFFEGTTRGCPECLFDVLGIVGRNQHRIRRGPAPPLNASAASVAAGTAIRAANGKFLSKKEIQRMREREEAEAKTAEESADKQKAQVVSISEDEEEEGTSRKVTGKEKGDGGEKNATENEDEEDEEDEEEEEEEDEDAEDREGKQVSTAERQNTFTINSASPSPSPAPSIPEGDEEEEEEDEGDLLEEEEGEEADGEEDNEDVADVGAEADDEGGDDQGEGLD</sequence>